<evidence type="ECO:0000313" key="5">
    <source>
        <dbReference type="EMBL" id="EKN65222.1"/>
    </source>
</evidence>
<dbReference type="SMART" id="SM00342">
    <property type="entry name" value="HTH_ARAC"/>
    <property type="match status" value="1"/>
</dbReference>
<name>K6CYB6_9BACI</name>
<dbReference type="Gene3D" id="2.60.120.280">
    <property type="entry name" value="Regulatory protein AraC"/>
    <property type="match status" value="1"/>
</dbReference>
<dbReference type="PATRIC" id="fig|1117379.3.peg.4415"/>
<dbReference type="GO" id="GO:0043565">
    <property type="term" value="F:sequence-specific DNA binding"/>
    <property type="evidence" value="ECO:0007669"/>
    <property type="project" value="InterPro"/>
</dbReference>
<dbReference type="RefSeq" id="WP_007087251.1">
    <property type="nucleotide sequence ID" value="NZ_AJLS01000137.1"/>
</dbReference>
<protein>
    <submittedName>
        <fullName evidence="5">Transcriptional regulator</fullName>
    </submittedName>
</protein>
<evidence type="ECO:0000256" key="3">
    <source>
        <dbReference type="ARBA" id="ARBA00023163"/>
    </source>
</evidence>
<dbReference type="PANTHER" id="PTHR43280:SF28">
    <property type="entry name" value="HTH-TYPE TRANSCRIPTIONAL ACTIVATOR RHAS"/>
    <property type="match status" value="1"/>
</dbReference>
<dbReference type="eggNOG" id="COG2207">
    <property type="taxonomic scope" value="Bacteria"/>
</dbReference>
<organism evidence="5 6">
    <name type="scientific">Neobacillus bataviensis LMG 21833</name>
    <dbReference type="NCBI Taxonomy" id="1117379"/>
    <lineage>
        <taxon>Bacteria</taxon>
        <taxon>Bacillati</taxon>
        <taxon>Bacillota</taxon>
        <taxon>Bacilli</taxon>
        <taxon>Bacillales</taxon>
        <taxon>Bacillaceae</taxon>
        <taxon>Neobacillus</taxon>
    </lineage>
</organism>
<dbReference type="InterPro" id="IPR009057">
    <property type="entry name" value="Homeodomain-like_sf"/>
</dbReference>
<keyword evidence="1" id="KW-0805">Transcription regulation</keyword>
<dbReference type="InterPro" id="IPR003313">
    <property type="entry name" value="AraC-bd"/>
</dbReference>
<dbReference type="AlphaFoldDB" id="K6CYB6"/>
<gene>
    <name evidence="5" type="ORF">BABA_21296</name>
</gene>
<keyword evidence="2" id="KW-0238">DNA-binding</keyword>
<dbReference type="InterPro" id="IPR018060">
    <property type="entry name" value="HTH_AraC"/>
</dbReference>
<dbReference type="Proteomes" id="UP000006316">
    <property type="component" value="Unassembled WGS sequence"/>
</dbReference>
<proteinExistence type="predicted"/>
<sequence>MSRISHQKSYGNYGFRFQDMPQNNIANISSIGLEFQTSADYYWDGLLRRDIQGVEKYVFQYTLSGKGAITFQGKQYSLHPGEAFFVQLPSPHCYFLPENSEGWEFIYITLTGGAASTCWNFIHDHAGKIVKIPFEADLIQLLRRILQETNEQKIIDAYISSAKAYEFIMECFRFMKNLNPTNQELPEPITRVITFLQQQYDEYISIDRMAAIAELSSYYFIKQFRKHTNTTPAQYLTKIRMKKATELLRHTDLSIKDIAAKIGYENANYFNKVFRKITGFSPLEFRESKISNLDYLVF</sequence>
<dbReference type="Gene3D" id="1.10.10.60">
    <property type="entry name" value="Homeodomain-like"/>
    <property type="match status" value="2"/>
</dbReference>
<dbReference type="InterPro" id="IPR020449">
    <property type="entry name" value="Tscrpt_reg_AraC-type_HTH"/>
</dbReference>
<keyword evidence="3" id="KW-0804">Transcription</keyword>
<evidence type="ECO:0000256" key="2">
    <source>
        <dbReference type="ARBA" id="ARBA00023125"/>
    </source>
</evidence>
<dbReference type="STRING" id="1117379.BABA_21296"/>
<comment type="caution">
    <text evidence="5">The sequence shown here is derived from an EMBL/GenBank/DDBJ whole genome shotgun (WGS) entry which is preliminary data.</text>
</comment>
<dbReference type="InterPro" id="IPR037923">
    <property type="entry name" value="HTH-like"/>
</dbReference>
<feature type="domain" description="HTH araC/xylS-type" evidence="4">
    <location>
        <begin position="190"/>
        <end position="288"/>
    </location>
</feature>
<dbReference type="Pfam" id="PF02311">
    <property type="entry name" value="AraC_binding"/>
    <property type="match status" value="1"/>
</dbReference>
<dbReference type="SUPFAM" id="SSF51215">
    <property type="entry name" value="Regulatory protein AraC"/>
    <property type="match status" value="1"/>
</dbReference>
<keyword evidence="6" id="KW-1185">Reference proteome</keyword>
<dbReference type="Pfam" id="PF12833">
    <property type="entry name" value="HTH_18"/>
    <property type="match status" value="1"/>
</dbReference>
<dbReference type="PROSITE" id="PS00041">
    <property type="entry name" value="HTH_ARAC_FAMILY_1"/>
    <property type="match status" value="1"/>
</dbReference>
<reference evidence="5 6" key="1">
    <citation type="journal article" date="2012" name="Front. Microbiol.">
        <title>Redundancy and modularity in membrane-associated dissimilatory nitrate reduction in Bacillus.</title>
        <authorList>
            <person name="Heylen K."/>
            <person name="Keltjens J."/>
        </authorList>
    </citation>
    <scope>NUCLEOTIDE SEQUENCE [LARGE SCALE GENOMIC DNA]</scope>
    <source>
        <strain evidence="6">LMG 21833T</strain>
    </source>
</reference>
<evidence type="ECO:0000256" key="1">
    <source>
        <dbReference type="ARBA" id="ARBA00023015"/>
    </source>
</evidence>
<dbReference type="PANTHER" id="PTHR43280">
    <property type="entry name" value="ARAC-FAMILY TRANSCRIPTIONAL REGULATOR"/>
    <property type="match status" value="1"/>
</dbReference>
<accession>K6CYB6</accession>
<dbReference type="PRINTS" id="PR00032">
    <property type="entry name" value="HTHARAC"/>
</dbReference>
<dbReference type="SUPFAM" id="SSF46689">
    <property type="entry name" value="Homeodomain-like"/>
    <property type="match status" value="2"/>
</dbReference>
<dbReference type="EMBL" id="AJLS01000137">
    <property type="protein sequence ID" value="EKN65222.1"/>
    <property type="molecule type" value="Genomic_DNA"/>
</dbReference>
<dbReference type="PROSITE" id="PS01124">
    <property type="entry name" value="HTH_ARAC_FAMILY_2"/>
    <property type="match status" value="1"/>
</dbReference>
<evidence type="ECO:0000259" key="4">
    <source>
        <dbReference type="PROSITE" id="PS01124"/>
    </source>
</evidence>
<dbReference type="InterPro" id="IPR018062">
    <property type="entry name" value="HTH_AraC-typ_CS"/>
</dbReference>
<evidence type="ECO:0000313" key="6">
    <source>
        <dbReference type="Proteomes" id="UP000006316"/>
    </source>
</evidence>
<dbReference type="GO" id="GO:0003700">
    <property type="term" value="F:DNA-binding transcription factor activity"/>
    <property type="evidence" value="ECO:0007669"/>
    <property type="project" value="InterPro"/>
</dbReference>